<feature type="region of interest" description="Disordered" evidence="1">
    <location>
        <begin position="1"/>
        <end position="38"/>
    </location>
</feature>
<evidence type="ECO:0000313" key="2">
    <source>
        <dbReference type="EMBL" id="KAL0071699.1"/>
    </source>
</evidence>
<accession>A0ABR3AE36</accession>
<evidence type="ECO:0000256" key="1">
    <source>
        <dbReference type="SAM" id="MobiDB-lite"/>
    </source>
</evidence>
<name>A0ABR3AE36_9AGAR</name>
<keyword evidence="3" id="KW-1185">Reference proteome</keyword>
<dbReference type="Gene3D" id="3.40.50.1000">
    <property type="entry name" value="HAD superfamily/HAD-like"/>
    <property type="match status" value="1"/>
</dbReference>
<dbReference type="EMBL" id="JBBXMP010000002">
    <property type="protein sequence ID" value="KAL0071699.1"/>
    <property type="molecule type" value="Genomic_DNA"/>
</dbReference>
<proteinExistence type="predicted"/>
<feature type="compositionally biased region" description="Polar residues" evidence="1">
    <location>
        <begin position="1"/>
        <end position="18"/>
    </location>
</feature>
<organism evidence="2 3">
    <name type="scientific">Marasmius tenuissimus</name>
    <dbReference type="NCBI Taxonomy" id="585030"/>
    <lineage>
        <taxon>Eukaryota</taxon>
        <taxon>Fungi</taxon>
        <taxon>Dikarya</taxon>
        <taxon>Basidiomycota</taxon>
        <taxon>Agaricomycotina</taxon>
        <taxon>Agaricomycetes</taxon>
        <taxon>Agaricomycetidae</taxon>
        <taxon>Agaricales</taxon>
        <taxon>Marasmiineae</taxon>
        <taxon>Marasmiaceae</taxon>
        <taxon>Marasmius</taxon>
    </lineage>
</organism>
<dbReference type="InterPro" id="IPR023214">
    <property type="entry name" value="HAD_sf"/>
</dbReference>
<dbReference type="InterPro" id="IPR036412">
    <property type="entry name" value="HAD-like_sf"/>
</dbReference>
<dbReference type="PANTHER" id="PTHR35134:SF2">
    <property type="entry name" value="NUCLEOTIDASE YQFW-RELATED"/>
    <property type="match status" value="1"/>
</dbReference>
<dbReference type="Pfam" id="PF06941">
    <property type="entry name" value="NT5C"/>
    <property type="match status" value="1"/>
</dbReference>
<reference evidence="2 3" key="1">
    <citation type="submission" date="2024-05" db="EMBL/GenBank/DDBJ databases">
        <title>A draft genome resource for the thread blight pathogen Marasmius tenuissimus strain MS-2.</title>
        <authorList>
            <person name="Yulfo-Soto G.E."/>
            <person name="Baruah I.K."/>
            <person name="Amoako-Attah I."/>
            <person name="Bukari Y."/>
            <person name="Meinhardt L.W."/>
            <person name="Bailey B.A."/>
            <person name="Cohen S.P."/>
        </authorList>
    </citation>
    <scope>NUCLEOTIDE SEQUENCE [LARGE SCALE GENOMIC DNA]</scope>
    <source>
        <strain evidence="2 3">MS-2</strain>
    </source>
</reference>
<sequence length="299" mass="33866">MSAAASQQSLEPSPSLASNNNNDTNIQDNVGTDTPDNLRTLSAISPPGITGPVIAIDLDDVLCQTNRSVCDWHNEVYGTEMSLSNFYYYYYWKNPYWGPIQTTFEKVRDYYASRRIFDARPVDGAREGIQALRDMGFRLIIVTARSQDVHEDSWHWVDKWFPGLFDSVVCTGQFTQSKEKGEGHEVTTKLSKAQVCADLKARLLIDDSSENALQVSTAPVRPTPVLLFGDYQWNSRLSSSADAVDAMVFDTRLLIEGGREFWKEERLEDHIPEGAPLHRVKDWAAVIRWVKQAREEGRL</sequence>
<comment type="caution">
    <text evidence="2">The sequence shown here is derived from an EMBL/GenBank/DDBJ whole genome shotgun (WGS) entry which is preliminary data.</text>
</comment>
<dbReference type="InterPro" id="IPR010708">
    <property type="entry name" value="5'(3')-deoxyribonucleotidase"/>
</dbReference>
<dbReference type="SUPFAM" id="SSF56784">
    <property type="entry name" value="HAD-like"/>
    <property type="match status" value="1"/>
</dbReference>
<gene>
    <name evidence="2" type="ORF">AAF712_000621</name>
</gene>
<dbReference type="Proteomes" id="UP001437256">
    <property type="component" value="Unassembled WGS sequence"/>
</dbReference>
<protein>
    <submittedName>
        <fullName evidence="2">Uncharacterized protein</fullName>
    </submittedName>
</protein>
<dbReference type="PANTHER" id="PTHR35134">
    <property type="entry name" value="NUCLEOTIDASE YQFW-RELATED"/>
    <property type="match status" value="1"/>
</dbReference>
<evidence type="ECO:0000313" key="3">
    <source>
        <dbReference type="Proteomes" id="UP001437256"/>
    </source>
</evidence>
<dbReference type="InterPro" id="IPR052419">
    <property type="entry name" value="5_3-deoxyribonucleotidase-like"/>
</dbReference>
<feature type="compositionally biased region" description="Low complexity" evidence="1">
    <location>
        <begin position="19"/>
        <end position="29"/>
    </location>
</feature>